<dbReference type="InterPro" id="IPR046721">
    <property type="entry name" value="DUF6613"/>
</dbReference>
<name>A0A9D1FY85_9BACT</name>
<dbReference type="AlphaFoldDB" id="A0A9D1FY85"/>
<dbReference type="InterPro" id="IPR045584">
    <property type="entry name" value="Pilin-like"/>
</dbReference>
<evidence type="ECO:0000256" key="2">
    <source>
        <dbReference type="SAM" id="Phobius"/>
    </source>
</evidence>
<dbReference type="Proteomes" id="UP000824139">
    <property type="component" value="Unassembled WGS sequence"/>
</dbReference>
<reference evidence="4" key="2">
    <citation type="journal article" date="2021" name="PeerJ">
        <title>Extensive microbial diversity within the chicken gut microbiome revealed by metagenomics and culture.</title>
        <authorList>
            <person name="Gilroy R."/>
            <person name="Ravi A."/>
            <person name="Getino M."/>
            <person name="Pursley I."/>
            <person name="Horton D.L."/>
            <person name="Alikhan N.F."/>
            <person name="Baker D."/>
            <person name="Gharbi K."/>
            <person name="Hall N."/>
            <person name="Watson M."/>
            <person name="Adriaenssens E.M."/>
            <person name="Foster-Nyarko E."/>
            <person name="Jarju S."/>
            <person name="Secka A."/>
            <person name="Antonio M."/>
            <person name="Oren A."/>
            <person name="Chaudhuri R.R."/>
            <person name="La Ragione R."/>
            <person name="Hildebrand F."/>
            <person name="Pallen M.J."/>
        </authorList>
    </citation>
    <scope>NUCLEOTIDE SEQUENCE</scope>
    <source>
        <strain evidence="4">CHK152-2994</strain>
    </source>
</reference>
<dbReference type="Gene3D" id="3.30.700.10">
    <property type="entry name" value="Glycoprotein, Type 4 Pilin"/>
    <property type="match status" value="1"/>
</dbReference>
<protein>
    <submittedName>
        <fullName evidence="4">Type II secretion system protein</fullName>
    </submittedName>
</protein>
<dbReference type="EMBL" id="DVJO01000187">
    <property type="protein sequence ID" value="HIS83686.1"/>
    <property type="molecule type" value="Genomic_DNA"/>
</dbReference>
<evidence type="ECO:0000256" key="1">
    <source>
        <dbReference type="ARBA" id="ARBA00022481"/>
    </source>
</evidence>
<gene>
    <name evidence="4" type="ORF">IAD41_08805</name>
</gene>
<keyword evidence="2" id="KW-0472">Membrane</keyword>
<dbReference type="InterPro" id="IPR012902">
    <property type="entry name" value="N_methyl_site"/>
</dbReference>
<accession>A0A9D1FY85</accession>
<comment type="caution">
    <text evidence="4">The sequence shown here is derived from an EMBL/GenBank/DDBJ whole genome shotgun (WGS) entry which is preliminary data.</text>
</comment>
<dbReference type="SUPFAM" id="SSF54523">
    <property type="entry name" value="Pili subunits"/>
    <property type="match status" value="1"/>
</dbReference>
<organism evidence="4 5">
    <name type="scientific">Candidatus Scatenecus faecavium</name>
    <dbReference type="NCBI Taxonomy" id="2840915"/>
    <lineage>
        <taxon>Bacteria</taxon>
        <taxon>Candidatus Scatenecus</taxon>
    </lineage>
</organism>
<dbReference type="GO" id="GO:0015628">
    <property type="term" value="P:protein secretion by the type II secretion system"/>
    <property type="evidence" value="ECO:0007669"/>
    <property type="project" value="InterPro"/>
</dbReference>
<feature type="transmembrane region" description="Helical" evidence="2">
    <location>
        <begin position="61"/>
        <end position="81"/>
    </location>
</feature>
<keyword evidence="2" id="KW-1133">Transmembrane helix</keyword>
<sequence>MGPPALAMTGRNTSKVKRCNKNVTNSSPLTVHSSLNNETDFSRFTSHFSPFQNPAFTMAEVLITLGIIGIVAAMTLPSLIANHRRQVMLTKVKQTYTILNNALERAKVDYDTEVNNWYIPDESSTLEKSMFFAETYMIPYLEVLHYCKDKISAPYCNLNSKNLTDTGNIEPMYPVSSQYGTSFVLKNGTIVYVRVGAMTQTEIDLGGISRIWVIFDIDGSQGYNRYGYDVFRIELGGAEGPAKRNNANRNKFLPYGYDTNKNCDYYVSEINHACNKAVSYPGSYCLAYIVCNGWDFGDKYPW</sequence>
<evidence type="ECO:0000259" key="3">
    <source>
        <dbReference type="Pfam" id="PF20318"/>
    </source>
</evidence>
<keyword evidence="1" id="KW-0488">Methylation</keyword>
<evidence type="ECO:0000313" key="5">
    <source>
        <dbReference type="Proteomes" id="UP000824139"/>
    </source>
</evidence>
<dbReference type="GO" id="GO:0015627">
    <property type="term" value="C:type II protein secretion system complex"/>
    <property type="evidence" value="ECO:0007669"/>
    <property type="project" value="InterPro"/>
</dbReference>
<dbReference type="PRINTS" id="PR00813">
    <property type="entry name" value="BCTERIALGSPG"/>
</dbReference>
<feature type="domain" description="DUF6613" evidence="3">
    <location>
        <begin position="78"/>
        <end position="301"/>
    </location>
</feature>
<proteinExistence type="predicted"/>
<dbReference type="InterPro" id="IPR000983">
    <property type="entry name" value="Bac_GSPG_pilin"/>
</dbReference>
<evidence type="ECO:0000313" key="4">
    <source>
        <dbReference type="EMBL" id="HIS83686.1"/>
    </source>
</evidence>
<dbReference type="Pfam" id="PF20318">
    <property type="entry name" value="DUF6613"/>
    <property type="match status" value="1"/>
</dbReference>
<keyword evidence="2" id="KW-0812">Transmembrane</keyword>
<reference evidence="4" key="1">
    <citation type="submission" date="2020-10" db="EMBL/GenBank/DDBJ databases">
        <authorList>
            <person name="Gilroy R."/>
        </authorList>
    </citation>
    <scope>NUCLEOTIDE SEQUENCE</scope>
    <source>
        <strain evidence="4">CHK152-2994</strain>
    </source>
</reference>
<dbReference type="NCBIfam" id="TIGR02532">
    <property type="entry name" value="IV_pilin_GFxxxE"/>
    <property type="match status" value="1"/>
</dbReference>